<accession>A0A839HP64</accession>
<dbReference type="Pfam" id="PF02604">
    <property type="entry name" value="PhdYeFM_antitox"/>
    <property type="match status" value="1"/>
</dbReference>
<organism evidence="3 4">
    <name type="scientific">Thiospirillum jenense</name>
    <dbReference type="NCBI Taxonomy" id="1653858"/>
    <lineage>
        <taxon>Bacteria</taxon>
        <taxon>Pseudomonadati</taxon>
        <taxon>Pseudomonadota</taxon>
        <taxon>Gammaproteobacteria</taxon>
        <taxon>Chromatiales</taxon>
        <taxon>Chromatiaceae</taxon>
        <taxon>Thiospirillum</taxon>
    </lineage>
</organism>
<comment type="caution">
    <text evidence="3">The sequence shown here is derived from an EMBL/GenBank/DDBJ whole genome shotgun (WGS) entry which is preliminary data.</text>
</comment>
<keyword evidence="4" id="KW-1185">Reference proteome</keyword>
<comment type="function">
    <text evidence="2">Antitoxin component of a type II toxin-antitoxin (TA) system.</text>
</comment>
<proteinExistence type="inferred from homology"/>
<evidence type="ECO:0000256" key="1">
    <source>
        <dbReference type="ARBA" id="ARBA00009981"/>
    </source>
</evidence>
<gene>
    <name evidence="3" type="ORF">HUK38_12570</name>
</gene>
<dbReference type="RefSeq" id="WP_182584675.1">
    <property type="nucleotide sequence ID" value="NZ_JABVCQ010000033.1"/>
</dbReference>
<dbReference type="AlphaFoldDB" id="A0A839HP64"/>
<dbReference type="EMBL" id="JABVCQ010000033">
    <property type="protein sequence ID" value="MBB1127052.1"/>
    <property type="molecule type" value="Genomic_DNA"/>
</dbReference>
<dbReference type="Gene3D" id="3.40.1620.10">
    <property type="entry name" value="YefM-like domain"/>
    <property type="match status" value="1"/>
</dbReference>
<dbReference type="SUPFAM" id="SSF143120">
    <property type="entry name" value="YefM-like"/>
    <property type="match status" value="1"/>
</dbReference>
<dbReference type="InterPro" id="IPR006442">
    <property type="entry name" value="Antitoxin_Phd/YefM"/>
</dbReference>
<evidence type="ECO:0000313" key="3">
    <source>
        <dbReference type="EMBL" id="MBB1127052.1"/>
    </source>
</evidence>
<sequence length="77" mass="8567">MLNADSTQTLDQLIDVTIANQQPVMIHGKSANAVLLSEHDWNAINETLYLLSIPGMRESLRDGMATHIDDCSAELEW</sequence>
<evidence type="ECO:0000256" key="2">
    <source>
        <dbReference type="RuleBase" id="RU362080"/>
    </source>
</evidence>
<name>A0A839HP64_9GAMM</name>
<dbReference type="InterPro" id="IPR036165">
    <property type="entry name" value="YefM-like_sf"/>
</dbReference>
<protein>
    <recommendedName>
        <fullName evidence="2">Antitoxin</fullName>
    </recommendedName>
</protein>
<evidence type="ECO:0000313" key="4">
    <source>
        <dbReference type="Proteomes" id="UP000548632"/>
    </source>
</evidence>
<comment type="similarity">
    <text evidence="1 2">Belongs to the phD/YefM antitoxin family.</text>
</comment>
<dbReference type="Proteomes" id="UP000548632">
    <property type="component" value="Unassembled WGS sequence"/>
</dbReference>
<reference evidence="3 4" key="1">
    <citation type="journal article" date="2020" name="Arch. Microbiol.">
        <title>The genome sequence of the giant phototrophic gammaproteobacterium Thiospirillum jenense gives insight into its physiological properties and phylogenetic relationships.</title>
        <authorList>
            <person name="Imhoff J.F."/>
            <person name="Meyer T.E."/>
            <person name="Kyndt J.A."/>
        </authorList>
    </citation>
    <scope>NUCLEOTIDE SEQUENCE [LARGE SCALE GENOMIC DNA]</scope>
    <source>
        <strain evidence="3 4">DSM 216</strain>
    </source>
</reference>